<name>A0ABV0Z5E3_9TELE</name>
<organism evidence="2 3">
    <name type="scientific">Ameca splendens</name>
    <dbReference type="NCBI Taxonomy" id="208324"/>
    <lineage>
        <taxon>Eukaryota</taxon>
        <taxon>Metazoa</taxon>
        <taxon>Chordata</taxon>
        <taxon>Craniata</taxon>
        <taxon>Vertebrata</taxon>
        <taxon>Euteleostomi</taxon>
        <taxon>Actinopterygii</taxon>
        <taxon>Neopterygii</taxon>
        <taxon>Teleostei</taxon>
        <taxon>Neoteleostei</taxon>
        <taxon>Acanthomorphata</taxon>
        <taxon>Ovalentaria</taxon>
        <taxon>Atherinomorphae</taxon>
        <taxon>Cyprinodontiformes</taxon>
        <taxon>Goodeidae</taxon>
        <taxon>Ameca</taxon>
    </lineage>
</organism>
<evidence type="ECO:0000313" key="3">
    <source>
        <dbReference type="Proteomes" id="UP001469553"/>
    </source>
</evidence>
<feature type="region of interest" description="Disordered" evidence="1">
    <location>
        <begin position="66"/>
        <end position="125"/>
    </location>
</feature>
<reference evidence="2 3" key="1">
    <citation type="submission" date="2021-06" db="EMBL/GenBank/DDBJ databases">
        <authorList>
            <person name="Palmer J.M."/>
        </authorList>
    </citation>
    <scope>NUCLEOTIDE SEQUENCE [LARGE SCALE GENOMIC DNA]</scope>
    <source>
        <strain evidence="2 3">AS_MEX2019</strain>
        <tissue evidence="2">Muscle</tissue>
    </source>
</reference>
<evidence type="ECO:0000313" key="2">
    <source>
        <dbReference type="EMBL" id="MEQ2300693.1"/>
    </source>
</evidence>
<evidence type="ECO:0000256" key="1">
    <source>
        <dbReference type="SAM" id="MobiDB-lite"/>
    </source>
</evidence>
<protein>
    <submittedName>
        <fullName evidence="2">Uncharacterized protein</fullName>
    </submittedName>
</protein>
<gene>
    <name evidence="2" type="ORF">AMECASPLE_028379</name>
</gene>
<proteinExistence type="predicted"/>
<keyword evidence="3" id="KW-1185">Reference proteome</keyword>
<feature type="compositionally biased region" description="Low complexity" evidence="1">
    <location>
        <begin position="98"/>
        <end position="110"/>
    </location>
</feature>
<sequence>MGLEGKLTPQQCKTNWENLKKKYKDLSLPKTGSGTDEGEVTAATWIFYATMHEAIGQKPSVNPVSLYSSGPSSVVVSPSQTEDDKEEEHTATLSAVGSVNSEVSSPESSASPPPKRKRKSDKSAVEGLREWCENLERRQKEIDDWDRAWLDHSQDNGPAMDKMLDLFGRLVDHLTK</sequence>
<dbReference type="Proteomes" id="UP001469553">
    <property type="component" value="Unassembled WGS sequence"/>
</dbReference>
<comment type="caution">
    <text evidence="2">The sequence shown here is derived from an EMBL/GenBank/DDBJ whole genome shotgun (WGS) entry which is preliminary data.</text>
</comment>
<accession>A0ABV0Z5E3</accession>
<dbReference type="EMBL" id="JAHRIP010050140">
    <property type="protein sequence ID" value="MEQ2300693.1"/>
    <property type="molecule type" value="Genomic_DNA"/>
</dbReference>
<feature type="compositionally biased region" description="Low complexity" evidence="1">
    <location>
        <begin position="66"/>
        <end position="79"/>
    </location>
</feature>